<dbReference type="AlphaFoldDB" id="X1C281"/>
<name>X1C281_9ZZZZ</name>
<evidence type="ECO:0000259" key="1">
    <source>
        <dbReference type="Pfam" id="PF00496"/>
    </source>
</evidence>
<proteinExistence type="predicted"/>
<dbReference type="InterPro" id="IPR000914">
    <property type="entry name" value="SBP_5_dom"/>
</dbReference>
<gene>
    <name evidence="2" type="ORF">S01H4_22440</name>
</gene>
<organism evidence="2">
    <name type="scientific">marine sediment metagenome</name>
    <dbReference type="NCBI Taxonomy" id="412755"/>
    <lineage>
        <taxon>unclassified sequences</taxon>
        <taxon>metagenomes</taxon>
        <taxon>ecological metagenomes</taxon>
    </lineage>
</organism>
<accession>X1C281</accession>
<dbReference type="SUPFAM" id="SSF53850">
    <property type="entry name" value="Periplasmic binding protein-like II"/>
    <property type="match status" value="1"/>
</dbReference>
<protein>
    <recommendedName>
        <fullName evidence="1">Solute-binding protein family 5 domain-containing protein</fullName>
    </recommendedName>
</protein>
<reference evidence="2" key="1">
    <citation type="journal article" date="2014" name="Front. Microbiol.">
        <title>High frequency of phylogenetically diverse reductive dehalogenase-homologous genes in deep subseafloor sedimentary metagenomes.</title>
        <authorList>
            <person name="Kawai M."/>
            <person name="Futagami T."/>
            <person name="Toyoda A."/>
            <person name="Takaki Y."/>
            <person name="Nishi S."/>
            <person name="Hori S."/>
            <person name="Arai W."/>
            <person name="Tsubouchi T."/>
            <person name="Morono Y."/>
            <person name="Uchiyama I."/>
            <person name="Ito T."/>
            <person name="Fujiyama A."/>
            <person name="Inagaki F."/>
            <person name="Takami H."/>
        </authorList>
    </citation>
    <scope>NUCLEOTIDE SEQUENCE</scope>
    <source>
        <strain evidence="2">Expedition CK06-06</strain>
    </source>
</reference>
<feature type="non-terminal residue" evidence="2">
    <location>
        <position position="1"/>
    </location>
</feature>
<evidence type="ECO:0000313" key="2">
    <source>
        <dbReference type="EMBL" id="GAG87447.1"/>
    </source>
</evidence>
<dbReference type="EMBL" id="BART01010286">
    <property type="protein sequence ID" value="GAG87447.1"/>
    <property type="molecule type" value="Genomic_DNA"/>
</dbReference>
<sequence>IPGMLGYEPDGPHFSYDPDKCAEELELAWDGQVAENGFRMQVAYNTGNVTRQTIAQILQANLFDIDPKYNLEIIGLPWPSFLAAIRGSRLPLYISGWGEDIHDPHNWAQPFLIGTYANRQALPEDMVAAYKELVDAAVGAGTPEERAEIYHQLTQMDYDTKLLFHEFLLRSEKSFLPIQCSSRYCSSSFV</sequence>
<comment type="caution">
    <text evidence="2">The sequence shown here is derived from an EMBL/GenBank/DDBJ whole genome shotgun (WGS) entry which is preliminary data.</text>
</comment>
<dbReference type="Gene3D" id="3.10.105.10">
    <property type="entry name" value="Dipeptide-binding Protein, Domain 3"/>
    <property type="match status" value="1"/>
</dbReference>
<feature type="domain" description="Solute-binding protein family 5" evidence="1">
    <location>
        <begin position="3"/>
        <end position="115"/>
    </location>
</feature>
<dbReference type="Pfam" id="PF00496">
    <property type="entry name" value="SBP_bac_5"/>
    <property type="match status" value="1"/>
</dbReference>